<dbReference type="EMBL" id="BLLF01006316">
    <property type="protein sequence ID" value="GFH32155.1"/>
    <property type="molecule type" value="Genomic_DNA"/>
</dbReference>
<evidence type="ECO:0000313" key="2">
    <source>
        <dbReference type="Proteomes" id="UP000485058"/>
    </source>
</evidence>
<gene>
    <name evidence="1" type="ORF">HaLaN_31327</name>
</gene>
<evidence type="ECO:0000313" key="1">
    <source>
        <dbReference type="EMBL" id="GFH32155.1"/>
    </source>
</evidence>
<dbReference type="AlphaFoldDB" id="A0A6A0AHW3"/>
<protein>
    <submittedName>
        <fullName evidence="1">Uncharacterized protein</fullName>
    </submittedName>
</protein>
<name>A0A6A0AHW3_HAELA</name>
<proteinExistence type="predicted"/>
<organism evidence="1 2">
    <name type="scientific">Haematococcus lacustris</name>
    <name type="common">Green alga</name>
    <name type="synonym">Haematococcus pluvialis</name>
    <dbReference type="NCBI Taxonomy" id="44745"/>
    <lineage>
        <taxon>Eukaryota</taxon>
        <taxon>Viridiplantae</taxon>
        <taxon>Chlorophyta</taxon>
        <taxon>core chlorophytes</taxon>
        <taxon>Chlorophyceae</taxon>
        <taxon>CS clade</taxon>
        <taxon>Chlamydomonadales</taxon>
        <taxon>Haematococcaceae</taxon>
        <taxon>Haematococcus</taxon>
    </lineage>
</organism>
<dbReference type="Proteomes" id="UP000485058">
    <property type="component" value="Unassembled WGS sequence"/>
</dbReference>
<reference evidence="1 2" key="1">
    <citation type="submission" date="2020-02" db="EMBL/GenBank/DDBJ databases">
        <title>Draft genome sequence of Haematococcus lacustris strain NIES-144.</title>
        <authorList>
            <person name="Morimoto D."/>
            <person name="Nakagawa S."/>
            <person name="Yoshida T."/>
            <person name="Sawayama S."/>
        </authorList>
    </citation>
    <scope>NUCLEOTIDE SEQUENCE [LARGE SCALE GENOMIC DNA]</scope>
    <source>
        <strain evidence="1 2">NIES-144</strain>
    </source>
</reference>
<accession>A0A6A0AHW3</accession>
<sequence length="77" mass="8386">MAAGIPEPNENPASNPSSLAAALLETILGYWPFWSSQKGRPQLCELLLQLLRIILLACSRLIGLDQKLALLLTSQTI</sequence>
<keyword evidence="2" id="KW-1185">Reference proteome</keyword>
<comment type="caution">
    <text evidence="1">The sequence shown here is derived from an EMBL/GenBank/DDBJ whole genome shotgun (WGS) entry which is preliminary data.</text>
</comment>